<proteinExistence type="predicted"/>
<gene>
    <name evidence="2" type="ORF">OO014_18825</name>
</gene>
<comment type="caution">
    <text evidence="2">The sequence shown here is derived from an EMBL/GenBank/DDBJ whole genome shotgun (WGS) entry which is preliminary data.</text>
</comment>
<evidence type="ECO:0000313" key="3">
    <source>
        <dbReference type="Proteomes" id="UP001150259"/>
    </source>
</evidence>
<dbReference type="RefSeq" id="WP_272463861.1">
    <property type="nucleotide sequence ID" value="NZ_JAPFQL010000133.1"/>
</dbReference>
<name>A0ABT5GM57_9MICO</name>
<dbReference type="Pfam" id="PF07098">
    <property type="entry name" value="DUF1360"/>
    <property type="match status" value="1"/>
</dbReference>
<organism evidence="2 3">
    <name type="scientific">Intrasporangium calvum</name>
    <dbReference type="NCBI Taxonomy" id="53358"/>
    <lineage>
        <taxon>Bacteria</taxon>
        <taxon>Bacillati</taxon>
        <taxon>Actinomycetota</taxon>
        <taxon>Actinomycetes</taxon>
        <taxon>Micrococcales</taxon>
        <taxon>Intrasporangiaceae</taxon>
        <taxon>Intrasporangium</taxon>
    </lineage>
</organism>
<sequence length="182" mass="18887">MKHQHDGIVEAYAGGADRPLPGYLALLSTYAVVGGGLVAAARKRTADGADLPDWSDLARVSVATYRLSRVLTKASITSALRAPLVRYKGKGAPGEVAEEVAPEAKEHTTTHALAELVTCPYCLGQWIATFLVTGQVLAPRFTKVATSILAVSAASDALQLARAALEKAALDEPAPSRPAAAG</sequence>
<dbReference type="Proteomes" id="UP001150259">
    <property type="component" value="Unassembled WGS sequence"/>
</dbReference>
<protein>
    <submittedName>
        <fullName evidence="2">DUF1360 domain-containing protein</fullName>
    </submittedName>
</protein>
<dbReference type="InterPro" id="IPR010773">
    <property type="entry name" value="Mycophage_PG1_Gp7"/>
</dbReference>
<evidence type="ECO:0000256" key="1">
    <source>
        <dbReference type="SAM" id="Phobius"/>
    </source>
</evidence>
<keyword evidence="1" id="KW-0812">Transmembrane</keyword>
<keyword evidence="3" id="KW-1185">Reference proteome</keyword>
<reference evidence="2 3" key="1">
    <citation type="submission" date="2022-11" db="EMBL/GenBank/DDBJ databases">
        <title>Anaerobic phenanthrene biodegradation by a DNRA strain PheN6.</title>
        <authorList>
            <person name="Zhang Z."/>
        </authorList>
    </citation>
    <scope>NUCLEOTIDE SEQUENCE [LARGE SCALE GENOMIC DNA]</scope>
    <source>
        <strain evidence="2 3">PheN6</strain>
    </source>
</reference>
<keyword evidence="1" id="KW-1133">Transmembrane helix</keyword>
<feature type="transmembrane region" description="Helical" evidence="1">
    <location>
        <begin position="20"/>
        <end position="41"/>
    </location>
</feature>
<evidence type="ECO:0000313" key="2">
    <source>
        <dbReference type="EMBL" id="MDC5699307.1"/>
    </source>
</evidence>
<dbReference type="EMBL" id="JAPFQL010000133">
    <property type="protein sequence ID" value="MDC5699307.1"/>
    <property type="molecule type" value="Genomic_DNA"/>
</dbReference>
<accession>A0ABT5GM57</accession>
<keyword evidence="1" id="KW-0472">Membrane</keyword>